<dbReference type="Pfam" id="PF20477">
    <property type="entry name" value="DUF6719"/>
    <property type="match status" value="1"/>
</dbReference>
<name>A0A4Q1UWU7_9BRAD</name>
<keyword evidence="3" id="KW-1185">Reference proteome</keyword>
<dbReference type="EMBL" id="MZXW01000035">
    <property type="protein sequence ID" value="RXT42296.1"/>
    <property type="molecule type" value="Genomic_DNA"/>
</dbReference>
<feature type="signal peptide" evidence="1">
    <location>
        <begin position="1"/>
        <end position="23"/>
    </location>
</feature>
<evidence type="ECO:0000313" key="3">
    <source>
        <dbReference type="Proteomes" id="UP000290819"/>
    </source>
</evidence>
<feature type="chain" id="PRO_5020840406" description="Secreted protein" evidence="1">
    <location>
        <begin position="24"/>
        <end position="81"/>
    </location>
</feature>
<dbReference type="OrthoDB" id="7960998at2"/>
<gene>
    <name evidence="2" type="ORF">B5V03_25710</name>
</gene>
<reference evidence="2 3" key="1">
    <citation type="submission" date="2017-03" db="EMBL/GenBank/DDBJ databases">
        <authorList>
            <person name="Safronova V.I."/>
            <person name="Sazanova A.L."/>
            <person name="Chirak E.R."/>
        </authorList>
    </citation>
    <scope>NUCLEOTIDE SEQUENCE [LARGE SCALE GENOMIC DNA]</scope>
    <source>
        <strain evidence="2 3">Opo-243</strain>
    </source>
</reference>
<dbReference type="RefSeq" id="WP_129273212.1">
    <property type="nucleotide sequence ID" value="NZ_MZXW01000035.1"/>
</dbReference>
<proteinExistence type="predicted"/>
<sequence>MPLRHVACLSLLISAAFTTTAHAVTVGREQDITDLKLGQRVQVDDGTCPAGQVKEIRGAKMTDQGVARTATCVPRFGPKSK</sequence>
<dbReference type="AlphaFoldDB" id="A0A4Q1UWU7"/>
<keyword evidence="1" id="KW-0732">Signal</keyword>
<protein>
    <recommendedName>
        <fullName evidence="4">Secreted protein</fullName>
    </recommendedName>
</protein>
<evidence type="ECO:0000256" key="1">
    <source>
        <dbReference type="SAM" id="SignalP"/>
    </source>
</evidence>
<accession>A0A4Q1UWU7</accession>
<evidence type="ECO:0000313" key="2">
    <source>
        <dbReference type="EMBL" id="RXT42296.1"/>
    </source>
</evidence>
<evidence type="ECO:0008006" key="4">
    <source>
        <dbReference type="Google" id="ProtNLM"/>
    </source>
</evidence>
<dbReference type="InterPro" id="IPR046565">
    <property type="entry name" value="DUF6719"/>
</dbReference>
<organism evidence="2 3">
    <name type="scientific">Bradyrhizobium betae</name>
    <dbReference type="NCBI Taxonomy" id="244734"/>
    <lineage>
        <taxon>Bacteria</taxon>
        <taxon>Pseudomonadati</taxon>
        <taxon>Pseudomonadota</taxon>
        <taxon>Alphaproteobacteria</taxon>
        <taxon>Hyphomicrobiales</taxon>
        <taxon>Nitrobacteraceae</taxon>
        <taxon>Bradyrhizobium</taxon>
    </lineage>
</organism>
<comment type="caution">
    <text evidence="2">The sequence shown here is derived from an EMBL/GenBank/DDBJ whole genome shotgun (WGS) entry which is preliminary data.</text>
</comment>
<dbReference type="Proteomes" id="UP000290819">
    <property type="component" value="Unassembled WGS sequence"/>
</dbReference>